<name>C8W0I1_DESAS</name>
<dbReference type="HOGENOM" id="CLU_2842570_0_0_9"/>
<keyword evidence="2" id="KW-1185">Reference proteome</keyword>
<evidence type="ECO:0000313" key="1">
    <source>
        <dbReference type="EMBL" id="ACV63236.1"/>
    </source>
</evidence>
<proteinExistence type="predicted"/>
<sequence>MELDLNEAIKVLNNLEREIAESIGMPDIATEYRIKGEFMWFKNVNGDRWYARHDVFMAEPVGGEN</sequence>
<dbReference type="AlphaFoldDB" id="C8W0I1"/>
<accession>C8W0I1</accession>
<reference evidence="1 2" key="1">
    <citation type="journal article" date="2009" name="Stand. Genomic Sci.">
        <title>Complete genome sequence of Desulfotomaculum acetoxidans type strain (5575).</title>
        <authorList>
            <person name="Spring S."/>
            <person name="Lapidus A."/>
            <person name="Schroder M."/>
            <person name="Gleim D."/>
            <person name="Sims D."/>
            <person name="Meincke L."/>
            <person name="Glavina Del Rio T."/>
            <person name="Tice H."/>
            <person name="Copeland A."/>
            <person name="Cheng J.F."/>
            <person name="Lucas S."/>
            <person name="Chen F."/>
            <person name="Nolan M."/>
            <person name="Bruce D."/>
            <person name="Goodwin L."/>
            <person name="Pitluck S."/>
            <person name="Ivanova N."/>
            <person name="Mavromatis K."/>
            <person name="Mikhailova N."/>
            <person name="Pati A."/>
            <person name="Chen A."/>
            <person name="Palaniappan K."/>
            <person name="Land M."/>
            <person name="Hauser L."/>
            <person name="Chang Y.J."/>
            <person name="Jeffries C.D."/>
            <person name="Chain P."/>
            <person name="Saunders E."/>
            <person name="Brettin T."/>
            <person name="Detter J.C."/>
            <person name="Goker M."/>
            <person name="Bristow J."/>
            <person name="Eisen J.A."/>
            <person name="Markowitz V."/>
            <person name="Hugenholtz P."/>
            <person name="Kyrpides N.C."/>
            <person name="Klenk H.P."/>
            <person name="Han C."/>
        </authorList>
    </citation>
    <scope>NUCLEOTIDE SEQUENCE [LARGE SCALE GENOMIC DNA]</scope>
    <source>
        <strain evidence="2">ATCC 49208 / DSM 771 / VKM B-1644</strain>
    </source>
</reference>
<dbReference type="Proteomes" id="UP000002217">
    <property type="component" value="Chromosome"/>
</dbReference>
<dbReference type="RefSeq" id="WP_015757937.1">
    <property type="nucleotide sequence ID" value="NC_013216.1"/>
</dbReference>
<dbReference type="KEGG" id="dae:Dtox_2426"/>
<protein>
    <submittedName>
        <fullName evidence="1">Uncharacterized protein</fullName>
    </submittedName>
</protein>
<gene>
    <name evidence="1" type="ordered locus">Dtox_2426</name>
</gene>
<organism evidence="1 2">
    <name type="scientific">Desulfofarcimen acetoxidans (strain ATCC 49208 / DSM 771 / KCTC 5769 / VKM B-1644 / 5575)</name>
    <name type="common">Desulfotomaculum acetoxidans</name>
    <dbReference type="NCBI Taxonomy" id="485916"/>
    <lineage>
        <taxon>Bacteria</taxon>
        <taxon>Bacillati</taxon>
        <taxon>Bacillota</taxon>
        <taxon>Clostridia</taxon>
        <taxon>Eubacteriales</taxon>
        <taxon>Peptococcaceae</taxon>
        <taxon>Desulfofarcimen</taxon>
    </lineage>
</organism>
<dbReference type="EMBL" id="CP001720">
    <property type="protein sequence ID" value="ACV63236.1"/>
    <property type="molecule type" value="Genomic_DNA"/>
</dbReference>
<evidence type="ECO:0000313" key="2">
    <source>
        <dbReference type="Proteomes" id="UP000002217"/>
    </source>
</evidence>